<protein>
    <submittedName>
        <fullName evidence="4">Uncharacterized protein</fullName>
    </submittedName>
</protein>
<evidence type="ECO:0000256" key="3">
    <source>
        <dbReference type="SAM" id="MobiDB-lite"/>
    </source>
</evidence>
<dbReference type="InterPro" id="IPR007918">
    <property type="entry name" value="MDM35_apoptosis"/>
</dbReference>
<dbReference type="GO" id="GO:0005829">
    <property type="term" value="C:cytosol"/>
    <property type="evidence" value="ECO:0007669"/>
    <property type="project" value="TreeGrafter"/>
</dbReference>
<organism evidence="4 5">
    <name type="scientific">Dioscorea zingiberensis</name>
    <dbReference type="NCBI Taxonomy" id="325984"/>
    <lineage>
        <taxon>Eukaryota</taxon>
        <taxon>Viridiplantae</taxon>
        <taxon>Streptophyta</taxon>
        <taxon>Embryophyta</taxon>
        <taxon>Tracheophyta</taxon>
        <taxon>Spermatophyta</taxon>
        <taxon>Magnoliopsida</taxon>
        <taxon>Liliopsida</taxon>
        <taxon>Dioscoreales</taxon>
        <taxon>Dioscoreaceae</taxon>
        <taxon>Dioscorea</taxon>
    </lineage>
</organism>
<sequence>MAIDSKSRASASPASACAQLRAAYNDCFNRWYSEKFAKGQWHKLECVSEWDKYRACLAQHLEDQHLRSLEDTYKDPCILYEGERLYLHRPAALAKYLRPLQIRAPAFTRPSCGHPPRFAAIPARAGPSTPQRPDPAPTCACSVVATCQCVTGLSVAYHMQRRRARATAFQRALRAQSSKAYGAPPVALCELQQRWHPGASAPSYAHDAPPASGQRFERCRTPPLAA</sequence>
<comment type="caution">
    <text evidence="4">The sequence shown here is derived from an EMBL/GenBank/DDBJ whole genome shotgun (WGS) entry which is preliminary data.</text>
</comment>
<dbReference type="GO" id="GO:0005758">
    <property type="term" value="C:mitochondrial intermembrane space"/>
    <property type="evidence" value="ECO:0007669"/>
    <property type="project" value="TreeGrafter"/>
</dbReference>
<name>A0A9D5D4Z1_9LILI</name>
<evidence type="ECO:0000313" key="5">
    <source>
        <dbReference type="Proteomes" id="UP001085076"/>
    </source>
</evidence>
<dbReference type="Pfam" id="PF05254">
    <property type="entry name" value="UPF0203"/>
    <property type="match status" value="1"/>
</dbReference>
<evidence type="ECO:0000313" key="4">
    <source>
        <dbReference type="EMBL" id="KAJ0985505.1"/>
    </source>
</evidence>
<dbReference type="OrthoDB" id="19091at2759"/>
<reference evidence="4" key="1">
    <citation type="submission" date="2021-03" db="EMBL/GenBank/DDBJ databases">
        <authorList>
            <person name="Li Z."/>
            <person name="Yang C."/>
        </authorList>
    </citation>
    <scope>NUCLEOTIDE SEQUENCE</scope>
    <source>
        <strain evidence="4">Dzin_1.0</strain>
        <tissue evidence="4">Leaf</tissue>
    </source>
</reference>
<dbReference type="Proteomes" id="UP001085076">
    <property type="component" value="Miscellaneous, Linkage group lg01"/>
</dbReference>
<feature type="region of interest" description="Disordered" evidence="3">
    <location>
        <begin position="200"/>
        <end position="226"/>
    </location>
</feature>
<proteinExistence type="inferred from homology"/>
<evidence type="ECO:0000256" key="1">
    <source>
        <dbReference type="ARBA" id="ARBA00006196"/>
    </source>
</evidence>
<dbReference type="AlphaFoldDB" id="A0A9D5D4Z1"/>
<keyword evidence="5" id="KW-1185">Reference proteome</keyword>
<reference evidence="4" key="2">
    <citation type="journal article" date="2022" name="Hortic Res">
        <title>The genome of Dioscorea zingiberensis sheds light on the biosynthesis, origin and evolution of the medicinally important diosgenin saponins.</title>
        <authorList>
            <person name="Li Y."/>
            <person name="Tan C."/>
            <person name="Li Z."/>
            <person name="Guo J."/>
            <person name="Li S."/>
            <person name="Chen X."/>
            <person name="Wang C."/>
            <person name="Dai X."/>
            <person name="Yang H."/>
            <person name="Song W."/>
            <person name="Hou L."/>
            <person name="Xu J."/>
            <person name="Tong Z."/>
            <person name="Xu A."/>
            <person name="Yuan X."/>
            <person name="Wang W."/>
            <person name="Yang Q."/>
            <person name="Chen L."/>
            <person name="Sun Z."/>
            <person name="Wang K."/>
            <person name="Pan B."/>
            <person name="Chen J."/>
            <person name="Bao Y."/>
            <person name="Liu F."/>
            <person name="Qi X."/>
            <person name="Gang D.R."/>
            <person name="Wen J."/>
            <person name="Li J."/>
        </authorList>
    </citation>
    <scope>NUCLEOTIDE SEQUENCE</scope>
    <source>
        <strain evidence="4">Dzin_1.0</strain>
    </source>
</reference>
<accession>A0A9D5D4Z1</accession>
<keyword evidence="2" id="KW-1015">Disulfide bond</keyword>
<dbReference type="EMBL" id="JAGGNH010000001">
    <property type="protein sequence ID" value="KAJ0985505.1"/>
    <property type="molecule type" value="Genomic_DNA"/>
</dbReference>
<evidence type="ECO:0000256" key="2">
    <source>
        <dbReference type="ARBA" id="ARBA00023157"/>
    </source>
</evidence>
<comment type="similarity">
    <text evidence="1">Belongs to the TRIAP1/MDM35 family.</text>
</comment>
<dbReference type="PANTHER" id="PTHR46403">
    <property type="entry name" value="TP53-REGULATED INHIBITOR OF APOPTOSIS 1"/>
    <property type="match status" value="1"/>
</dbReference>
<dbReference type="GO" id="GO:1990050">
    <property type="term" value="F:phosphatidic acid transfer activity"/>
    <property type="evidence" value="ECO:0007669"/>
    <property type="project" value="TreeGrafter"/>
</dbReference>
<dbReference type="GO" id="GO:0045332">
    <property type="term" value="P:phospholipid translocation"/>
    <property type="evidence" value="ECO:0007669"/>
    <property type="project" value="TreeGrafter"/>
</dbReference>
<dbReference type="PANTHER" id="PTHR46403:SF1">
    <property type="entry name" value="TP53-REGULATED INHIBITOR OF APOPTOSIS 1"/>
    <property type="match status" value="1"/>
</dbReference>
<dbReference type="GO" id="GO:0005634">
    <property type="term" value="C:nucleus"/>
    <property type="evidence" value="ECO:0007669"/>
    <property type="project" value="TreeGrafter"/>
</dbReference>
<gene>
    <name evidence="4" type="ORF">J5N97_003861</name>
</gene>
<dbReference type="PROSITE" id="PS51808">
    <property type="entry name" value="CHCH"/>
    <property type="match status" value="1"/>
</dbReference>